<feature type="transmembrane region" description="Helical" evidence="8">
    <location>
        <begin position="368"/>
        <end position="393"/>
    </location>
</feature>
<dbReference type="InterPro" id="IPR001750">
    <property type="entry name" value="ND/Mrp_TM"/>
</dbReference>
<feature type="transmembrane region" description="Helical" evidence="8">
    <location>
        <begin position="201"/>
        <end position="225"/>
    </location>
</feature>
<feature type="transmembrane region" description="Helical" evidence="8">
    <location>
        <begin position="328"/>
        <end position="347"/>
    </location>
</feature>
<feature type="transmembrane region" description="Helical" evidence="8">
    <location>
        <begin position="237"/>
        <end position="257"/>
    </location>
</feature>
<dbReference type="AlphaFoldDB" id="A0A845UVJ7"/>
<evidence type="ECO:0000256" key="1">
    <source>
        <dbReference type="ARBA" id="ARBA00004651"/>
    </source>
</evidence>
<keyword evidence="5 8" id="KW-1133">Transmembrane helix</keyword>
<dbReference type="InterPro" id="IPR050586">
    <property type="entry name" value="CPA3_Na-H_Antiporter_D"/>
</dbReference>
<dbReference type="PRINTS" id="PR01437">
    <property type="entry name" value="NUOXDRDTASE4"/>
</dbReference>
<comment type="similarity">
    <text evidence="2">Belongs to the CPA3 antiporters (TC 2.A.63) subunit D family.</text>
</comment>
<comment type="subcellular location">
    <subcellularLocation>
        <location evidence="1">Cell membrane</location>
        <topology evidence="1">Multi-pass membrane protein</topology>
    </subcellularLocation>
    <subcellularLocation>
        <location evidence="7">Membrane</location>
        <topology evidence="7">Multi-pass membrane protein</topology>
    </subcellularLocation>
</comment>
<dbReference type="GO" id="GO:0005886">
    <property type="term" value="C:plasma membrane"/>
    <property type="evidence" value="ECO:0007669"/>
    <property type="project" value="UniProtKB-SubCell"/>
</dbReference>
<keyword evidence="3" id="KW-1003">Cell membrane</keyword>
<protein>
    <recommendedName>
        <fullName evidence="9">NADH:quinone oxidoreductase/Mrp antiporter transmembrane domain-containing protein</fullName>
    </recommendedName>
</protein>
<feature type="transmembrane region" description="Helical" evidence="8">
    <location>
        <begin position="79"/>
        <end position="97"/>
    </location>
</feature>
<sequence>MTTEALALIVFLPLLAAAGAVVLPTAWLGLSIRVGLMPLPLLLLIPTLEVLENGAYRIALAGHSAPLGIAWQLDPLSLLMLWLNVGMTLLISLHANCSFRPGQPHAHRFWPLWLLLFAGMNALLLSADLFNIYVTLELVTLTAIGLIALEGKPPALRAAMRYLLLALLASLLYLLGVGLIYGQTGVLDLYLLAERLAPGWLSVTAIALMIVGLLIKAAIFPLHAWLPAAHGNAPGPVSAILSAMVVKVSIYLIWRLWFWGVPEWDLDRAALLLGVLGGMAIVYGSLAALVQQRLKLIIAYSTVAQLGYLLLLFPLASTLAFQAASYHLLSHGMAKAAMFLAAANILRSLGTDRLRHLAGIDQRLPLDVFALALGGVSIMGLPPSGGFLAKWLFLEAAWSARAWSWLILIALGGLLAAAYLFRVLAVVCLHPRRRGNHRHLKRTPDTASLAAMLLAVGAIIAGFTSAPILDLVEAGLPPGLPR</sequence>
<keyword evidence="4 7" id="KW-0812">Transmembrane</keyword>
<comment type="caution">
    <text evidence="10">The sequence shown here is derived from an EMBL/GenBank/DDBJ whole genome shotgun (WGS) entry which is preliminary data.</text>
</comment>
<accession>A0A845UVJ7</accession>
<dbReference type="EMBL" id="JAAGSC010000031">
    <property type="protein sequence ID" value="NDY94564.1"/>
    <property type="molecule type" value="Genomic_DNA"/>
</dbReference>
<evidence type="ECO:0000256" key="7">
    <source>
        <dbReference type="RuleBase" id="RU000320"/>
    </source>
</evidence>
<reference evidence="10 11" key="1">
    <citation type="submission" date="2020-02" db="EMBL/GenBank/DDBJ databases">
        <authorList>
            <person name="Zhang X.-Y."/>
        </authorList>
    </citation>
    <scope>NUCLEOTIDE SEQUENCE [LARGE SCALE GENOMIC DNA]</scope>
    <source>
        <strain evidence="10 11">C33</strain>
    </source>
</reference>
<dbReference type="GO" id="GO:0042773">
    <property type="term" value="P:ATP synthesis coupled electron transport"/>
    <property type="evidence" value="ECO:0007669"/>
    <property type="project" value="InterPro"/>
</dbReference>
<evidence type="ECO:0000256" key="3">
    <source>
        <dbReference type="ARBA" id="ARBA00022475"/>
    </source>
</evidence>
<evidence type="ECO:0000256" key="5">
    <source>
        <dbReference type="ARBA" id="ARBA00022989"/>
    </source>
</evidence>
<evidence type="ECO:0000313" key="11">
    <source>
        <dbReference type="Proteomes" id="UP000484885"/>
    </source>
</evidence>
<feature type="domain" description="NADH:quinone oxidoreductase/Mrp antiporter transmembrane" evidence="9">
    <location>
        <begin position="126"/>
        <end position="410"/>
    </location>
</feature>
<feature type="transmembrane region" description="Helical" evidence="8">
    <location>
        <begin position="269"/>
        <end position="290"/>
    </location>
</feature>
<name>A0A845UVJ7_9GAMM</name>
<gene>
    <name evidence="10" type="ORF">G3I74_02315</name>
</gene>
<feature type="transmembrane region" description="Helical" evidence="8">
    <location>
        <begin position="405"/>
        <end position="429"/>
    </location>
</feature>
<dbReference type="RefSeq" id="WP_164209900.1">
    <property type="nucleotide sequence ID" value="NZ_JAAGSC010000031.1"/>
</dbReference>
<evidence type="ECO:0000313" key="10">
    <source>
        <dbReference type="EMBL" id="NDY94564.1"/>
    </source>
</evidence>
<feature type="transmembrane region" description="Helical" evidence="8">
    <location>
        <begin position="132"/>
        <end position="150"/>
    </location>
</feature>
<feature type="transmembrane region" description="Helical" evidence="8">
    <location>
        <begin position="449"/>
        <end position="469"/>
    </location>
</feature>
<evidence type="ECO:0000256" key="6">
    <source>
        <dbReference type="ARBA" id="ARBA00023136"/>
    </source>
</evidence>
<feature type="transmembrane region" description="Helical" evidence="8">
    <location>
        <begin position="109"/>
        <end position="126"/>
    </location>
</feature>
<evidence type="ECO:0000256" key="2">
    <source>
        <dbReference type="ARBA" id="ARBA00005346"/>
    </source>
</evidence>
<dbReference type="GO" id="GO:0008137">
    <property type="term" value="F:NADH dehydrogenase (ubiquinone) activity"/>
    <property type="evidence" value="ECO:0007669"/>
    <property type="project" value="InterPro"/>
</dbReference>
<dbReference type="Proteomes" id="UP000484885">
    <property type="component" value="Unassembled WGS sequence"/>
</dbReference>
<feature type="transmembrane region" description="Helical" evidence="8">
    <location>
        <begin position="297"/>
        <end position="316"/>
    </location>
</feature>
<dbReference type="InterPro" id="IPR003918">
    <property type="entry name" value="NADH_UbQ_OxRdtase"/>
</dbReference>
<proteinExistence type="inferred from homology"/>
<organism evidence="10 11">
    <name type="scientific">Wenzhouxiangella limi</name>
    <dbReference type="NCBI Taxonomy" id="2707351"/>
    <lineage>
        <taxon>Bacteria</taxon>
        <taxon>Pseudomonadati</taxon>
        <taxon>Pseudomonadota</taxon>
        <taxon>Gammaproteobacteria</taxon>
        <taxon>Chromatiales</taxon>
        <taxon>Wenzhouxiangellaceae</taxon>
        <taxon>Wenzhouxiangella</taxon>
    </lineage>
</organism>
<dbReference type="PANTHER" id="PTHR42703:SF1">
    <property type="entry name" value="NA(+)_H(+) ANTIPORTER SUBUNIT D1"/>
    <property type="match status" value="1"/>
</dbReference>
<dbReference type="Pfam" id="PF00361">
    <property type="entry name" value="Proton_antipo_M"/>
    <property type="match status" value="1"/>
</dbReference>
<keyword evidence="11" id="KW-1185">Reference proteome</keyword>
<dbReference type="PANTHER" id="PTHR42703">
    <property type="entry name" value="NADH DEHYDROGENASE"/>
    <property type="match status" value="1"/>
</dbReference>
<feature type="transmembrane region" description="Helical" evidence="8">
    <location>
        <begin position="162"/>
        <end position="181"/>
    </location>
</feature>
<keyword evidence="6 8" id="KW-0472">Membrane</keyword>
<evidence type="ECO:0000256" key="8">
    <source>
        <dbReference type="SAM" id="Phobius"/>
    </source>
</evidence>
<evidence type="ECO:0000256" key="4">
    <source>
        <dbReference type="ARBA" id="ARBA00022692"/>
    </source>
</evidence>
<evidence type="ECO:0000259" key="9">
    <source>
        <dbReference type="Pfam" id="PF00361"/>
    </source>
</evidence>